<dbReference type="EC" id="2.1.-.-" evidence="5"/>
<feature type="domain" description="Methyltransferase type 11" evidence="4">
    <location>
        <begin position="39"/>
        <end position="140"/>
    </location>
</feature>
<dbReference type="GO" id="GO:0008168">
    <property type="term" value="F:methyltransferase activity"/>
    <property type="evidence" value="ECO:0007669"/>
    <property type="project" value="UniProtKB-KW"/>
</dbReference>
<accession>A0ABU9DKC6</accession>
<organism evidence="5 6">
    <name type="scientific">Paenibacillus filicis</name>
    <dbReference type="NCBI Taxonomy" id="669464"/>
    <lineage>
        <taxon>Bacteria</taxon>
        <taxon>Bacillati</taxon>
        <taxon>Bacillota</taxon>
        <taxon>Bacilli</taxon>
        <taxon>Bacillales</taxon>
        <taxon>Paenibacillaceae</taxon>
        <taxon>Paenibacillus</taxon>
    </lineage>
</organism>
<dbReference type="PANTHER" id="PTHR43464:SF19">
    <property type="entry name" value="UBIQUINONE BIOSYNTHESIS O-METHYLTRANSFERASE, MITOCHONDRIAL"/>
    <property type="match status" value="1"/>
</dbReference>
<name>A0ABU9DKC6_9BACL</name>
<dbReference type="InterPro" id="IPR029063">
    <property type="entry name" value="SAM-dependent_MTases_sf"/>
</dbReference>
<evidence type="ECO:0000256" key="1">
    <source>
        <dbReference type="ARBA" id="ARBA00022603"/>
    </source>
</evidence>
<keyword evidence="6" id="KW-1185">Reference proteome</keyword>
<evidence type="ECO:0000256" key="2">
    <source>
        <dbReference type="ARBA" id="ARBA00022679"/>
    </source>
</evidence>
<reference evidence="5 6" key="1">
    <citation type="submission" date="2024-04" db="EMBL/GenBank/DDBJ databases">
        <title>draft genome sequnece of Paenibacillus filicis.</title>
        <authorList>
            <person name="Kim D.-U."/>
        </authorList>
    </citation>
    <scope>NUCLEOTIDE SEQUENCE [LARGE SCALE GENOMIC DNA]</scope>
    <source>
        <strain evidence="5 6">KACC14197</strain>
    </source>
</reference>
<proteinExistence type="predicted"/>
<keyword evidence="2 5" id="KW-0808">Transferase</keyword>
<dbReference type="Pfam" id="PF08241">
    <property type="entry name" value="Methyltransf_11"/>
    <property type="match status" value="1"/>
</dbReference>
<keyword evidence="3" id="KW-0949">S-adenosyl-L-methionine</keyword>
<sequence>MNWKRVSGGMNPREQFGLIDIYLFDQLLKGRIAPGMRILDAGCGEGRNLDYFLREKYEVYGVDRSEEAIKAVRHQASGLLPEQLEERFRVESVEKLSFANDSFDVVIACAVLHFAENDEHFRQMITELWRVLRPGGLLFVRMASAIGLEDRIVPLGDRRYALPDGSERYLADLDFLHKWTDKLHALFLEPVKTVQVEQLRSMTTWCVKKPHILFFDPIEEIGDYEELEER</sequence>
<dbReference type="PANTHER" id="PTHR43464">
    <property type="entry name" value="METHYLTRANSFERASE"/>
    <property type="match status" value="1"/>
</dbReference>
<evidence type="ECO:0000313" key="6">
    <source>
        <dbReference type="Proteomes" id="UP001469365"/>
    </source>
</evidence>
<protein>
    <submittedName>
        <fullName evidence="5">Class I SAM-dependent methyltransferase</fullName>
        <ecNumber evidence="5">2.1.-.-</ecNumber>
    </submittedName>
</protein>
<evidence type="ECO:0000313" key="5">
    <source>
        <dbReference type="EMBL" id="MEK8128535.1"/>
    </source>
</evidence>
<dbReference type="SUPFAM" id="SSF53335">
    <property type="entry name" value="S-adenosyl-L-methionine-dependent methyltransferases"/>
    <property type="match status" value="1"/>
</dbReference>
<dbReference type="InterPro" id="IPR013216">
    <property type="entry name" value="Methyltransf_11"/>
</dbReference>
<dbReference type="Proteomes" id="UP001469365">
    <property type="component" value="Unassembled WGS sequence"/>
</dbReference>
<dbReference type="EMBL" id="JBBPCC010000006">
    <property type="protein sequence ID" value="MEK8128535.1"/>
    <property type="molecule type" value="Genomic_DNA"/>
</dbReference>
<dbReference type="GO" id="GO:0032259">
    <property type="term" value="P:methylation"/>
    <property type="evidence" value="ECO:0007669"/>
    <property type="project" value="UniProtKB-KW"/>
</dbReference>
<evidence type="ECO:0000256" key="3">
    <source>
        <dbReference type="ARBA" id="ARBA00022691"/>
    </source>
</evidence>
<keyword evidence="1 5" id="KW-0489">Methyltransferase</keyword>
<dbReference type="CDD" id="cd02440">
    <property type="entry name" value="AdoMet_MTases"/>
    <property type="match status" value="1"/>
</dbReference>
<dbReference type="Gene3D" id="3.40.50.150">
    <property type="entry name" value="Vaccinia Virus protein VP39"/>
    <property type="match status" value="1"/>
</dbReference>
<comment type="caution">
    <text evidence="5">The sequence shown here is derived from an EMBL/GenBank/DDBJ whole genome shotgun (WGS) entry which is preliminary data.</text>
</comment>
<evidence type="ECO:0000259" key="4">
    <source>
        <dbReference type="Pfam" id="PF08241"/>
    </source>
</evidence>
<gene>
    <name evidence="5" type="ORF">WMW72_11525</name>
</gene>